<evidence type="ECO:0000256" key="1">
    <source>
        <dbReference type="SAM" id="SignalP"/>
    </source>
</evidence>
<comment type="caution">
    <text evidence="2">The sequence shown here is derived from an EMBL/GenBank/DDBJ whole genome shotgun (WGS) entry which is preliminary data.</text>
</comment>
<keyword evidence="3" id="KW-1185">Reference proteome</keyword>
<name>A0ABT5HM27_9CAUL</name>
<dbReference type="Pfam" id="PF05275">
    <property type="entry name" value="CopB"/>
    <property type="match status" value="1"/>
</dbReference>
<evidence type="ECO:0000313" key="3">
    <source>
        <dbReference type="Proteomes" id="UP001218579"/>
    </source>
</evidence>
<dbReference type="RefSeq" id="WP_272745528.1">
    <property type="nucleotide sequence ID" value="NZ_JAQQKV010000003.1"/>
</dbReference>
<protein>
    <submittedName>
        <fullName evidence="2">Copper resistance protein B</fullName>
    </submittedName>
</protein>
<dbReference type="InterPro" id="IPR007939">
    <property type="entry name" value="Cu-R_B_prcur"/>
</dbReference>
<proteinExistence type="predicted"/>
<evidence type="ECO:0000313" key="2">
    <source>
        <dbReference type="EMBL" id="MDC7677201.1"/>
    </source>
</evidence>
<dbReference type="EMBL" id="JAQQKV010000003">
    <property type="protein sequence ID" value="MDC7677201.1"/>
    <property type="molecule type" value="Genomic_DNA"/>
</dbReference>
<keyword evidence="1" id="KW-0732">Signal</keyword>
<sequence length="238" mass="26584">MTIMTKPLVIAALMALPGLSYAAENATHDHVGATYHAVRLETDYGRTKSADTASWDIDAWIGGDTHKLKLISEGELTDGDIEHAEVWGLYSRNIATFWDGQIGVRYDAEPKGHTYLTVGVEGLAPYFFETGAHLFMRDDGAVSARLRQENEWLLTNRLIMQPYAEVNLNAREDALTGLGTGLTSAEIGVQTRYEFSRRFAPYIDLRYERKFGNTADFARSNGEKPESLSLNAGIRWLF</sequence>
<dbReference type="Proteomes" id="UP001218579">
    <property type="component" value="Unassembled WGS sequence"/>
</dbReference>
<reference evidence="2 3" key="1">
    <citation type="submission" date="2023-01" db="EMBL/GenBank/DDBJ databases">
        <title>Novel species of the genus Asticcacaulis isolated from rivers.</title>
        <authorList>
            <person name="Lu H."/>
        </authorList>
    </citation>
    <scope>NUCLEOTIDE SEQUENCE [LARGE SCALE GENOMIC DNA]</scope>
    <source>
        <strain evidence="2 3">LKC15W</strain>
    </source>
</reference>
<organism evidence="2 3">
    <name type="scientific">Asticcacaulis machinosus</name>
    <dbReference type="NCBI Taxonomy" id="2984211"/>
    <lineage>
        <taxon>Bacteria</taxon>
        <taxon>Pseudomonadati</taxon>
        <taxon>Pseudomonadota</taxon>
        <taxon>Alphaproteobacteria</taxon>
        <taxon>Caulobacterales</taxon>
        <taxon>Caulobacteraceae</taxon>
        <taxon>Asticcacaulis</taxon>
    </lineage>
</organism>
<feature type="signal peptide" evidence="1">
    <location>
        <begin position="1"/>
        <end position="22"/>
    </location>
</feature>
<accession>A0ABT5HM27</accession>
<gene>
    <name evidence="2" type="ORF">PQU98_13740</name>
</gene>
<feature type="chain" id="PRO_5046271785" evidence="1">
    <location>
        <begin position="23"/>
        <end position="238"/>
    </location>
</feature>